<accession>A0A0A8YSN7</accession>
<sequence>MCFIVHFSSSPINWA</sequence>
<name>A0A0A8YSN7_ARUDO</name>
<protein>
    <submittedName>
        <fullName evidence="1">Uncharacterized protein</fullName>
    </submittedName>
</protein>
<dbReference type="EMBL" id="GBRH01272368">
    <property type="protein sequence ID" value="JAD25527.1"/>
    <property type="molecule type" value="Transcribed_RNA"/>
</dbReference>
<evidence type="ECO:0000313" key="1">
    <source>
        <dbReference type="EMBL" id="JAD25527.1"/>
    </source>
</evidence>
<proteinExistence type="predicted"/>
<reference evidence="1" key="2">
    <citation type="journal article" date="2015" name="Data Brief">
        <title>Shoot transcriptome of the giant reed, Arundo donax.</title>
        <authorList>
            <person name="Barrero R.A."/>
            <person name="Guerrero F.D."/>
            <person name="Moolhuijzen P."/>
            <person name="Goolsby J.A."/>
            <person name="Tidwell J."/>
            <person name="Bellgard S.E."/>
            <person name="Bellgard M.I."/>
        </authorList>
    </citation>
    <scope>NUCLEOTIDE SEQUENCE</scope>
    <source>
        <tissue evidence="1">Shoot tissue taken approximately 20 cm above the soil surface</tissue>
    </source>
</reference>
<organism evidence="1">
    <name type="scientific">Arundo donax</name>
    <name type="common">Giant reed</name>
    <name type="synonym">Donax arundinaceus</name>
    <dbReference type="NCBI Taxonomy" id="35708"/>
    <lineage>
        <taxon>Eukaryota</taxon>
        <taxon>Viridiplantae</taxon>
        <taxon>Streptophyta</taxon>
        <taxon>Embryophyta</taxon>
        <taxon>Tracheophyta</taxon>
        <taxon>Spermatophyta</taxon>
        <taxon>Magnoliopsida</taxon>
        <taxon>Liliopsida</taxon>
        <taxon>Poales</taxon>
        <taxon>Poaceae</taxon>
        <taxon>PACMAD clade</taxon>
        <taxon>Arundinoideae</taxon>
        <taxon>Arundineae</taxon>
        <taxon>Arundo</taxon>
    </lineage>
</organism>
<reference evidence="1" key="1">
    <citation type="submission" date="2014-09" db="EMBL/GenBank/DDBJ databases">
        <authorList>
            <person name="Magalhaes I.L.F."/>
            <person name="Oliveira U."/>
            <person name="Santos F.R."/>
            <person name="Vidigal T.H.D.A."/>
            <person name="Brescovit A.D."/>
            <person name="Santos A.J."/>
        </authorList>
    </citation>
    <scope>NUCLEOTIDE SEQUENCE</scope>
    <source>
        <tissue evidence="1">Shoot tissue taken approximately 20 cm above the soil surface</tissue>
    </source>
</reference>